<evidence type="ECO:0000259" key="1">
    <source>
        <dbReference type="Pfam" id="PF13435"/>
    </source>
</evidence>
<organism evidence="2 3">
    <name type="scientific">Ferruginivarius sediminum</name>
    <dbReference type="NCBI Taxonomy" id="2661937"/>
    <lineage>
        <taxon>Bacteria</taxon>
        <taxon>Pseudomonadati</taxon>
        <taxon>Pseudomonadota</taxon>
        <taxon>Alphaproteobacteria</taxon>
        <taxon>Rhodospirillales</taxon>
        <taxon>Rhodospirillaceae</taxon>
        <taxon>Ferruginivarius</taxon>
    </lineage>
</organism>
<dbReference type="InterPro" id="IPR036280">
    <property type="entry name" value="Multihaem_cyt_sf"/>
</dbReference>
<dbReference type="Gene3D" id="1.10.1130.10">
    <property type="entry name" value="Flavocytochrome C3, Chain A"/>
    <property type="match status" value="1"/>
</dbReference>
<gene>
    <name evidence="2" type="ORF">DRB17_08335</name>
</gene>
<name>A0A369THJ4_9PROT</name>
<reference evidence="2 3" key="1">
    <citation type="submission" date="2018-07" db="EMBL/GenBank/DDBJ databases">
        <title>Venubactetium sediminum gen. nov., sp. nov., isolated from a marine solar saltern.</title>
        <authorList>
            <person name="Wang S."/>
        </authorList>
    </citation>
    <scope>NUCLEOTIDE SEQUENCE [LARGE SCALE GENOMIC DNA]</scope>
    <source>
        <strain evidence="2 3">WD2A32</strain>
    </source>
</reference>
<evidence type="ECO:0000313" key="2">
    <source>
        <dbReference type="EMBL" id="RDD62376.1"/>
    </source>
</evidence>
<protein>
    <recommendedName>
        <fullName evidence="1">Cytochrome c-552/4 domain-containing protein</fullName>
    </recommendedName>
</protein>
<evidence type="ECO:0000313" key="3">
    <source>
        <dbReference type="Proteomes" id="UP000253941"/>
    </source>
</evidence>
<proteinExistence type="predicted"/>
<comment type="caution">
    <text evidence="2">The sequence shown here is derived from an EMBL/GenBank/DDBJ whole genome shotgun (WGS) entry which is preliminary data.</text>
</comment>
<dbReference type="AlphaFoldDB" id="A0A369THJ4"/>
<dbReference type="Pfam" id="PF13435">
    <property type="entry name" value="Cytochrome_C554"/>
    <property type="match status" value="1"/>
</dbReference>
<dbReference type="InterPro" id="IPR023155">
    <property type="entry name" value="Cyt_c-552/4"/>
</dbReference>
<feature type="domain" description="Cytochrome c-552/4" evidence="1">
    <location>
        <begin position="24"/>
        <end position="99"/>
    </location>
</feature>
<dbReference type="SUPFAM" id="SSF48695">
    <property type="entry name" value="Multiheme cytochromes"/>
    <property type="match status" value="1"/>
</dbReference>
<accession>A0A369THJ4</accession>
<keyword evidence="3" id="KW-1185">Reference proteome</keyword>
<dbReference type="EMBL" id="QPMH01000006">
    <property type="protein sequence ID" value="RDD62376.1"/>
    <property type="molecule type" value="Genomic_DNA"/>
</dbReference>
<dbReference type="Proteomes" id="UP000253941">
    <property type="component" value="Unassembled WGS sequence"/>
</dbReference>
<sequence>MLLHAGGASAQVERDPQDVVGPKECAECHKDTVAIWRNTHHYATYREMPRNKDGIKIARKMGLRRIKEGSLCLDCHFTTTMQDGEREPVAGISCESCHGAGKGYLEVHSEFSGKEEEDETAEEEAQRWAKSEAAGMIRPKMMYRWAKNCYSCHVVPQEKLVNVGGHTAGSPFELVAWSQGEVRHNVWYNEGESNPPADMDRRRKMFVVGMAVELETALRAVGKATEKAEYAVSMAKRAARARKRFAQATELVGDVPEMAEITKVAKSAGLKLNNEAELTAAADRIGELTRKMVDSHEGSAFAAIDPALPGKSKWKGEPSQ</sequence>